<feature type="domain" description="SLH" evidence="3">
    <location>
        <begin position="47"/>
        <end position="111"/>
    </location>
</feature>
<dbReference type="RefSeq" id="WP_073600258.1">
    <property type="nucleotide sequence ID" value="NZ_MRCB01000017.1"/>
</dbReference>
<dbReference type="Gene3D" id="2.40.160.180">
    <property type="entry name" value="Carbohydrate-selective porin OprB"/>
    <property type="match status" value="1"/>
</dbReference>
<dbReference type="EMBL" id="MRCB01000017">
    <property type="protein sequence ID" value="OKH21871.1"/>
    <property type="molecule type" value="Genomic_DNA"/>
</dbReference>
<dbReference type="Proteomes" id="UP000186868">
    <property type="component" value="Unassembled WGS sequence"/>
</dbReference>
<dbReference type="GO" id="GO:0015288">
    <property type="term" value="F:porin activity"/>
    <property type="evidence" value="ECO:0007669"/>
    <property type="project" value="InterPro"/>
</dbReference>
<dbReference type="InterPro" id="IPR007049">
    <property type="entry name" value="Carb-sel_porin_OprB"/>
</dbReference>
<organism evidence="4 5">
    <name type="scientific">Hydrococcus rivularis NIES-593</name>
    <dbReference type="NCBI Taxonomy" id="1921803"/>
    <lineage>
        <taxon>Bacteria</taxon>
        <taxon>Bacillati</taxon>
        <taxon>Cyanobacteriota</taxon>
        <taxon>Cyanophyceae</taxon>
        <taxon>Pleurocapsales</taxon>
        <taxon>Hydrococcaceae</taxon>
        <taxon>Hydrococcus</taxon>
    </lineage>
</organism>
<dbReference type="PANTHER" id="PTHR43308:SF1">
    <property type="entry name" value="OUTER MEMBRANE PROTEIN ALPHA"/>
    <property type="match status" value="1"/>
</dbReference>
<dbReference type="SUPFAM" id="SSF56935">
    <property type="entry name" value="Porins"/>
    <property type="match status" value="1"/>
</dbReference>
<dbReference type="NCBIfam" id="NF033921">
    <property type="entry name" value="por_somb"/>
    <property type="match status" value="1"/>
</dbReference>
<dbReference type="AlphaFoldDB" id="A0A1U7HEA3"/>
<evidence type="ECO:0000259" key="3">
    <source>
        <dbReference type="PROSITE" id="PS51272"/>
    </source>
</evidence>
<dbReference type="OrthoDB" id="474791at2"/>
<gene>
    <name evidence="4" type="ORF">NIES593_14470</name>
</gene>
<dbReference type="GO" id="GO:0016020">
    <property type="term" value="C:membrane"/>
    <property type="evidence" value="ECO:0007669"/>
    <property type="project" value="InterPro"/>
</dbReference>
<dbReference type="GO" id="GO:0008643">
    <property type="term" value="P:carbohydrate transport"/>
    <property type="evidence" value="ECO:0007669"/>
    <property type="project" value="InterPro"/>
</dbReference>
<proteinExistence type="inferred from homology"/>
<evidence type="ECO:0000256" key="1">
    <source>
        <dbReference type="ARBA" id="ARBA00008769"/>
    </source>
</evidence>
<dbReference type="InterPro" id="IPR051465">
    <property type="entry name" value="Cell_Envelope_Struct_Comp"/>
</dbReference>
<dbReference type="Pfam" id="PF04966">
    <property type="entry name" value="OprB"/>
    <property type="match status" value="1"/>
</dbReference>
<name>A0A1U7HEA3_9CYAN</name>
<dbReference type="PROSITE" id="PS51272">
    <property type="entry name" value="SLH"/>
    <property type="match status" value="1"/>
</dbReference>
<comment type="caution">
    <text evidence="4">The sequence shown here is derived from an EMBL/GenBank/DDBJ whole genome shotgun (WGS) entry which is preliminary data.</text>
</comment>
<dbReference type="InterPro" id="IPR038673">
    <property type="entry name" value="OprB_sf"/>
</dbReference>
<evidence type="ECO:0000313" key="5">
    <source>
        <dbReference type="Proteomes" id="UP000186868"/>
    </source>
</evidence>
<keyword evidence="5" id="KW-1185">Reference proteome</keyword>
<evidence type="ECO:0000256" key="2">
    <source>
        <dbReference type="RuleBase" id="RU363072"/>
    </source>
</evidence>
<dbReference type="STRING" id="1921803.NIES593_14470"/>
<dbReference type="Pfam" id="PF00395">
    <property type="entry name" value="SLH"/>
    <property type="match status" value="1"/>
</dbReference>
<dbReference type="PANTHER" id="PTHR43308">
    <property type="entry name" value="OUTER MEMBRANE PROTEIN ALPHA-RELATED"/>
    <property type="match status" value="1"/>
</dbReference>
<dbReference type="InterPro" id="IPR001119">
    <property type="entry name" value="SLH_dom"/>
</dbReference>
<dbReference type="InterPro" id="IPR047684">
    <property type="entry name" value="Por_som-like"/>
</dbReference>
<reference evidence="4 5" key="1">
    <citation type="submission" date="2016-11" db="EMBL/GenBank/DDBJ databases">
        <title>Draft Genome Sequences of Nine Cyanobacterial Strains from Diverse Habitats.</title>
        <authorList>
            <person name="Zhu T."/>
            <person name="Hou S."/>
            <person name="Lu X."/>
            <person name="Hess W.R."/>
        </authorList>
    </citation>
    <scope>NUCLEOTIDE SEQUENCE [LARGE SCALE GENOMIC DNA]</scope>
    <source>
        <strain evidence="4 5">NIES-593</strain>
    </source>
</reference>
<evidence type="ECO:0000313" key="4">
    <source>
        <dbReference type="EMBL" id="OKH21871.1"/>
    </source>
</evidence>
<protein>
    <recommendedName>
        <fullName evidence="3">SLH domain-containing protein</fullName>
    </recommendedName>
</protein>
<comment type="similarity">
    <text evidence="1 2">Belongs to the OprB family.</text>
</comment>
<accession>A0A1U7HEA3</accession>
<sequence length="511" mass="56779">MLFLALFQLADSLVFTTEPILTELSSQQTRSLPIDSLVDKPMDRVPSVSQLSDVKPTDWAFQELQSLIQRYPILTGYPSKTFQGNRAISRYEFATTLNTFLTSLQQHIKTQKIDREDLVIAKRLQTEFSAELGMLNLRVYSLETRVAQLENRQFSPTANLTGEVILAISDDFGGGTNNNLALQQRTQLSLRASFTGEDKLRITLRSGNVKQFSYVENLTNEGRLGFDTDSDNRIELSNLSYQFPISDRVNLLIAPEGDDVGATNPFFRDRGTGSISRFGCQNPIYRLVESGGIGLEYELSDELTLSLGYYNGKAESSEAGEGLFNGNYSASAKLEFEPTENFKLGLLYIHSYNDSNLKTGTGSLRSQLDLDRPVVGNSYSLEASWRLAPKFAIGGWVGLTNATAIDLGKADVWNYALTLVFPDLGKEGNLLGVIVGQEPKLTGTSGFLINGRRNDPDTSLHVETFYRHQIRDNLSITPGLIWITAPNHNNNNSDLVNSDLVVLTVRTTFEF</sequence>